<keyword evidence="1" id="KW-0472">Membrane</keyword>
<keyword evidence="1" id="KW-1133">Transmembrane helix</keyword>
<evidence type="ECO:0008006" key="4">
    <source>
        <dbReference type="Google" id="ProtNLM"/>
    </source>
</evidence>
<feature type="transmembrane region" description="Helical" evidence="1">
    <location>
        <begin position="205"/>
        <end position="223"/>
    </location>
</feature>
<organism evidence="2 3">
    <name type="scientific">Novipirellula rosea</name>
    <dbReference type="NCBI Taxonomy" id="1031540"/>
    <lineage>
        <taxon>Bacteria</taxon>
        <taxon>Pseudomonadati</taxon>
        <taxon>Planctomycetota</taxon>
        <taxon>Planctomycetia</taxon>
        <taxon>Pirellulales</taxon>
        <taxon>Pirellulaceae</taxon>
        <taxon>Novipirellula</taxon>
    </lineage>
</organism>
<reference evidence="3" key="1">
    <citation type="journal article" date="2019" name="Int. J. Syst. Evol. Microbiol.">
        <title>The Global Catalogue of Microorganisms (GCM) 10K type strain sequencing project: providing services to taxonomists for standard genome sequencing and annotation.</title>
        <authorList>
            <consortium name="The Broad Institute Genomics Platform"/>
            <consortium name="The Broad Institute Genome Sequencing Center for Infectious Disease"/>
            <person name="Wu L."/>
            <person name="Ma J."/>
        </authorList>
    </citation>
    <scope>NUCLEOTIDE SEQUENCE [LARGE SCALE GENOMIC DNA]</scope>
    <source>
        <strain evidence="3">JCM 17759</strain>
    </source>
</reference>
<feature type="transmembrane region" description="Helical" evidence="1">
    <location>
        <begin position="98"/>
        <end position="120"/>
    </location>
</feature>
<feature type="transmembrane region" description="Helical" evidence="1">
    <location>
        <begin position="255"/>
        <end position="275"/>
    </location>
</feature>
<feature type="transmembrane region" description="Helical" evidence="1">
    <location>
        <begin position="55"/>
        <end position="77"/>
    </location>
</feature>
<dbReference type="Proteomes" id="UP001500840">
    <property type="component" value="Unassembled WGS sequence"/>
</dbReference>
<gene>
    <name evidence="2" type="ORF">GCM10023156_41300</name>
</gene>
<keyword evidence="1" id="KW-0812">Transmembrane</keyword>
<accession>A0ABP8N6E6</accession>
<proteinExistence type="predicted"/>
<evidence type="ECO:0000313" key="2">
    <source>
        <dbReference type="EMBL" id="GAA4460379.1"/>
    </source>
</evidence>
<comment type="caution">
    <text evidence="2">The sequence shown here is derived from an EMBL/GenBank/DDBJ whole genome shotgun (WGS) entry which is preliminary data.</text>
</comment>
<evidence type="ECO:0000256" key="1">
    <source>
        <dbReference type="SAM" id="Phobius"/>
    </source>
</evidence>
<keyword evidence="3" id="KW-1185">Reference proteome</keyword>
<dbReference type="EMBL" id="BAABGA010000050">
    <property type="protein sequence ID" value="GAA4460379.1"/>
    <property type="molecule type" value="Genomic_DNA"/>
</dbReference>
<dbReference type="RefSeq" id="WP_345325102.1">
    <property type="nucleotide sequence ID" value="NZ_BAABGA010000050.1"/>
</dbReference>
<sequence length="298" mass="32786">MNGFYRWLVLVLLLQCFGVVGRYYWSTNETESDVYGLLYFDWGWSETFAQYVDDFGALSCGVAAVLVVLTASASLPLEGVWPANGNAVGTSRGWFRPLVFRVSLAWIFVWMFLLALIFMVRGDRFSELSLGEHAVRYGLPLALLMFSLPQASFTGVWVLRVAAAATFIVHGYKAMQLYGPFTDLILISDASWSALQIEQVTAERALWTIGLVDIIAGILLMAVRWGAVPVYMGCWGVITALSRMTAFGVDAWPETLVRAANGGVPFALVLAAVVFTPRGKLMYNRAPSPSPPPSEQCV</sequence>
<name>A0ABP8N6E6_9BACT</name>
<protein>
    <recommendedName>
        <fullName evidence="4">DoxX</fullName>
    </recommendedName>
</protein>
<evidence type="ECO:0000313" key="3">
    <source>
        <dbReference type="Proteomes" id="UP001500840"/>
    </source>
</evidence>
<feature type="transmembrane region" description="Helical" evidence="1">
    <location>
        <begin position="7"/>
        <end position="25"/>
    </location>
</feature>